<dbReference type="AlphaFoldDB" id="A0A549T0Z4"/>
<comment type="caution">
    <text evidence="2">The sequence shown here is derived from an EMBL/GenBank/DDBJ whole genome shotgun (WGS) entry which is preliminary data.</text>
</comment>
<evidence type="ECO:0000313" key="2">
    <source>
        <dbReference type="EMBL" id="TRL35531.1"/>
    </source>
</evidence>
<proteinExistence type="predicted"/>
<feature type="domain" description="Ribbon-helix-helix protein CopG" evidence="1">
    <location>
        <begin position="31"/>
        <end position="65"/>
    </location>
</feature>
<dbReference type="Gene3D" id="1.10.1220.10">
    <property type="entry name" value="Met repressor-like"/>
    <property type="match status" value="1"/>
</dbReference>
<reference evidence="2 3" key="1">
    <citation type="submission" date="2019-07" db="EMBL/GenBank/DDBJ databases">
        <title>Ln-dependent methylotrophs.</title>
        <authorList>
            <person name="Tani A."/>
        </authorList>
    </citation>
    <scope>NUCLEOTIDE SEQUENCE [LARGE SCALE GENOMIC DNA]</scope>
    <source>
        <strain evidence="2 3">SM12</strain>
    </source>
</reference>
<protein>
    <submittedName>
        <fullName evidence="2">Ribbon-helix-helix protein, CopG family</fullName>
    </submittedName>
</protein>
<evidence type="ECO:0000259" key="1">
    <source>
        <dbReference type="Pfam" id="PF01402"/>
    </source>
</evidence>
<dbReference type="InterPro" id="IPR013321">
    <property type="entry name" value="Arc_rbn_hlx_hlx"/>
</dbReference>
<gene>
    <name evidence="2" type="ORF">FNA46_20185</name>
</gene>
<dbReference type="EMBL" id="VJMG01000065">
    <property type="protein sequence ID" value="TRL35531.1"/>
    <property type="molecule type" value="Genomic_DNA"/>
</dbReference>
<organism evidence="2 3">
    <name type="scientific">Rhizobium straminoryzae</name>
    <dbReference type="NCBI Taxonomy" id="1387186"/>
    <lineage>
        <taxon>Bacteria</taxon>
        <taxon>Pseudomonadati</taxon>
        <taxon>Pseudomonadota</taxon>
        <taxon>Alphaproteobacteria</taxon>
        <taxon>Hyphomicrobiales</taxon>
        <taxon>Rhizobiaceae</taxon>
        <taxon>Rhizobium/Agrobacterium group</taxon>
        <taxon>Rhizobium</taxon>
    </lineage>
</organism>
<dbReference type="Pfam" id="PF01402">
    <property type="entry name" value="RHH_1"/>
    <property type="match status" value="1"/>
</dbReference>
<dbReference type="Proteomes" id="UP000316801">
    <property type="component" value="Unassembled WGS sequence"/>
</dbReference>
<evidence type="ECO:0000313" key="3">
    <source>
        <dbReference type="Proteomes" id="UP000316801"/>
    </source>
</evidence>
<accession>A0A549T0Z4</accession>
<dbReference type="GO" id="GO:0006355">
    <property type="term" value="P:regulation of DNA-templated transcription"/>
    <property type="evidence" value="ECO:0007669"/>
    <property type="project" value="InterPro"/>
</dbReference>
<keyword evidence="3" id="KW-1185">Reference proteome</keyword>
<dbReference type="InterPro" id="IPR002145">
    <property type="entry name" value="CopG"/>
</dbReference>
<name>A0A549T0Z4_9HYPH</name>
<sequence length="69" mass="7831">MTKRTPEEIRKNVAAHRARQAAAGRVAVNTYLSAETVQQLDRMKDERGASSRAPLIEEAVRFYIENMRA</sequence>
<dbReference type="CDD" id="cd21631">
    <property type="entry name" value="RHH_CopG_NikR-like"/>
    <property type="match status" value="1"/>
</dbReference>